<name>A0A9D4JQ55_DREPO</name>
<reference evidence="1" key="1">
    <citation type="journal article" date="2019" name="bioRxiv">
        <title>The Genome of the Zebra Mussel, Dreissena polymorpha: A Resource for Invasive Species Research.</title>
        <authorList>
            <person name="McCartney M.A."/>
            <person name="Auch B."/>
            <person name="Kono T."/>
            <person name="Mallez S."/>
            <person name="Zhang Y."/>
            <person name="Obille A."/>
            <person name="Becker A."/>
            <person name="Abrahante J.E."/>
            <person name="Garbe J."/>
            <person name="Badalamenti J.P."/>
            <person name="Herman A."/>
            <person name="Mangelson H."/>
            <person name="Liachko I."/>
            <person name="Sullivan S."/>
            <person name="Sone E.D."/>
            <person name="Koren S."/>
            <person name="Silverstein K.A.T."/>
            <person name="Beckman K.B."/>
            <person name="Gohl D.M."/>
        </authorList>
    </citation>
    <scope>NUCLEOTIDE SEQUENCE</scope>
    <source>
        <strain evidence="1">Duluth1</strain>
        <tissue evidence="1">Whole animal</tissue>
    </source>
</reference>
<dbReference type="AlphaFoldDB" id="A0A9D4JQ55"/>
<dbReference type="Proteomes" id="UP000828390">
    <property type="component" value="Unassembled WGS sequence"/>
</dbReference>
<organism evidence="1 2">
    <name type="scientific">Dreissena polymorpha</name>
    <name type="common">Zebra mussel</name>
    <name type="synonym">Mytilus polymorpha</name>
    <dbReference type="NCBI Taxonomy" id="45954"/>
    <lineage>
        <taxon>Eukaryota</taxon>
        <taxon>Metazoa</taxon>
        <taxon>Spiralia</taxon>
        <taxon>Lophotrochozoa</taxon>
        <taxon>Mollusca</taxon>
        <taxon>Bivalvia</taxon>
        <taxon>Autobranchia</taxon>
        <taxon>Heteroconchia</taxon>
        <taxon>Euheterodonta</taxon>
        <taxon>Imparidentia</taxon>
        <taxon>Neoheterodontei</taxon>
        <taxon>Myida</taxon>
        <taxon>Dreissenoidea</taxon>
        <taxon>Dreissenidae</taxon>
        <taxon>Dreissena</taxon>
    </lineage>
</organism>
<dbReference type="EMBL" id="JAIWYP010000005">
    <property type="protein sequence ID" value="KAH3820296.1"/>
    <property type="molecule type" value="Genomic_DNA"/>
</dbReference>
<evidence type="ECO:0000313" key="2">
    <source>
        <dbReference type="Proteomes" id="UP000828390"/>
    </source>
</evidence>
<proteinExistence type="predicted"/>
<sequence>MCIINTQFSCPFESTAGPAETVLGAGRKSTRLFWVVVLPNPAPLRQRGPVLNERGSNLATLRKPGPAANLVLPSHVCPPLGAICSGC</sequence>
<keyword evidence="2" id="KW-1185">Reference proteome</keyword>
<protein>
    <submittedName>
        <fullName evidence="1">Uncharacterized protein</fullName>
    </submittedName>
</protein>
<comment type="caution">
    <text evidence="1">The sequence shown here is derived from an EMBL/GenBank/DDBJ whole genome shotgun (WGS) entry which is preliminary data.</text>
</comment>
<gene>
    <name evidence="1" type="ORF">DPMN_122042</name>
</gene>
<evidence type="ECO:0000313" key="1">
    <source>
        <dbReference type="EMBL" id="KAH3820296.1"/>
    </source>
</evidence>
<accession>A0A9D4JQ55</accession>
<reference evidence="1" key="2">
    <citation type="submission" date="2020-11" db="EMBL/GenBank/DDBJ databases">
        <authorList>
            <person name="McCartney M.A."/>
            <person name="Auch B."/>
            <person name="Kono T."/>
            <person name="Mallez S."/>
            <person name="Becker A."/>
            <person name="Gohl D.M."/>
            <person name="Silverstein K.A.T."/>
            <person name="Koren S."/>
            <person name="Bechman K.B."/>
            <person name="Herman A."/>
            <person name="Abrahante J.E."/>
            <person name="Garbe J."/>
        </authorList>
    </citation>
    <scope>NUCLEOTIDE SEQUENCE</scope>
    <source>
        <strain evidence="1">Duluth1</strain>
        <tissue evidence="1">Whole animal</tissue>
    </source>
</reference>